<evidence type="ECO:0000256" key="5">
    <source>
        <dbReference type="SAM" id="Phobius"/>
    </source>
</evidence>
<feature type="transmembrane region" description="Helical" evidence="5">
    <location>
        <begin position="99"/>
        <end position="121"/>
    </location>
</feature>
<accession>A0A8H3VSE1</accession>
<evidence type="ECO:0000313" key="8">
    <source>
        <dbReference type="Proteomes" id="UP000490939"/>
    </source>
</evidence>
<dbReference type="GO" id="GO:0005886">
    <property type="term" value="C:plasma membrane"/>
    <property type="evidence" value="ECO:0007669"/>
    <property type="project" value="TreeGrafter"/>
</dbReference>
<keyword evidence="3 5" id="KW-1133">Transmembrane helix</keyword>
<dbReference type="GO" id="GO:0000297">
    <property type="term" value="F:spermine transmembrane transporter activity"/>
    <property type="evidence" value="ECO:0007669"/>
    <property type="project" value="TreeGrafter"/>
</dbReference>
<dbReference type="InterPro" id="IPR020846">
    <property type="entry name" value="MFS_dom"/>
</dbReference>
<dbReference type="GO" id="GO:0015606">
    <property type="term" value="F:spermidine transmembrane transporter activity"/>
    <property type="evidence" value="ECO:0007669"/>
    <property type="project" value="TreeGrafter"/>
</dbReference>
<feature type="transmembrane region" description="Helical" evidence="5">
    <location>
        <begin position="399"/>
        <end position="419"/>
    </location>
</feature>
<dbReference type="Pfam" id="PF07690">
    <property type="entry name" value="MFS_1"/>
    <property type="match status" value="1"/>
</dbReference>
<evidence type="ECO:0000256" key="1">
    <source>
        <dbReference type="ARBA" id="ARBA00004141"/>
    </source>
</evidence>
<reference evidence="7 8" key="1">
    <citation type="submission" date="2019-07" db="EMBL/GenBank/DDBJ databases">
        <title>Venturia inaequalis Genome Resource.</title>
        <authorList>
            <person name="Lichtner F.J."/>
        </authorList>
    </citation>
    <scope>NUCLEOTIDE SEQUENCE [LARGE SCALE GENOMIC DNA]</scope>
    <source>
        <strain evidence="7 8">DMI_063113</strain>
    </source>
</reference>
<sequence>MDTHTSNESTFSNDPVLADQVDLEKEWDSSHPDLEGGPVIRTVTAQDWTGPDDPENPHNWSLGKRIYHTIPPGLFGFIVTFGSSVYTPANEEIAKHFNVSPTVALLGVTLYVIGLGFGPMLSAPASETFGRLIVYRVSLPISLLFTLGAGFSRTFYSLMICRFFAGFAGSPVLAVGAGTNADLFPPKYRAVATSSFLLAPFLGPSLGPFLGGWVAQYKDWRWTQWTSLFIGLGVYIISLPMKETYKKTILQQRAQRLGIEPPHMPGPRSGWATVQFLVTVTLFRPVHMLVAEPIVGFLSLYNAFTFSILFAFFEAFPIVFGGVYGFSISQVGLAFLAVGLGVALGVVGAIAIDQVIYQKLHKQAIAEGRTIVAPEHRLYAAMFGSIGIPVVYKKMHIDWATTFLALMSMLMLPIPWVLFKWGARIRAKSHYDTIKA</sequence>
<dbReference type="PROSITE" id="PS50850">
    <property type="entry name" value="MFS"/>
    <property type="match status" value="1"/>
</dbReference>
<comment type="subcellular location">
    <subcellularLocation>
        <location evidence="1">Membrane</location>
        <topology evidence="1">Multi-pass membrane protein</topology>
    </subcellularLocation>
</comment>
<dbReference type="PANTHER" id="PTHR23502">
    <property type="entry name" value="MAJOR FACILITATOR SUPERFAMILY"/>
    <property type="match status" value="1"/>
</dbReference>
<gene>
    <name evidence="7" type="ORF">EG327_010108</name>
</gene>
<organism evidence="7 8">
    <name type="scientific">Venturia inaequalis</name>
    <name type="common">Apple scab fungus</name>
    <dbReference type="NCBI Taxonomy" id="5025"/>
    <lineage>
        <taxon>Eukaryota</taxon>
        <taxon>Fungi</taxon>
        <taxon>Dikarya</taxon>
        <taxon>Ascomycota</taxon>
        <taxon>Pezizomycotina</taxon>
        <taxon>Dothideomycetes</taxon>
        <taxon>Pleosporomycetidae</taxon>
        <taxon>Venturiales</taxon>
        <taxon>Venturiaceae</taxon>
        <taxon>Venturia</taxon>
    </lineage>
</organism>
<dbReference type="InterPro" id="IPR036259">
    <property type="entry name" value="MFS_trans_sf"/>
</dbReference>
<dbReference type="Proteomes" id="UP000490939">
    <property type="component" value="Unassembled WGS sequence"/>
</dbReference>
<feature type="transmembrane region" description="Helical" evidence="5">
    <location>
        <begin position="333"/>
        <end position="356"/>
    </location>
</feature>
<evidence type="ECO:0000256" key="4">
    <source>
        <dbReference type="ARBA" id="ARBA00023136"/>
    </source>
</evidence>
<proteinExistence type="predicted"/>
<feature type="transmembrane region" description="Helical" evidence="5">
    <location>
        <begin position="190"/>
        <end position="210"/>
    </location>
</feature>
<keyword evidence="8" id="KW-1185">Reference proteome</keyword>
<dbReference type="PANTHER" id="PTHR23502:SF182">
    <property type="entry name" value="POLYAMINE TRANSPORTER, PUTATIVE-RELATED"/>
    <property type="match status" value="1"/>
</dbReference>
<feature type="transmembrane region" description="Helical" evidence="5">
    <location>
        <begin position="133"/>
        <end position="151"/>
    </location>
</feature>
<evidence type="ECO:0000313" key="7">
    <source>
        <dbReference type="EMBL" id="KAE9992118.1"/>
    </source>
</evidence>
<dbReference type="AlphaFoldDB" id="A0A8H3VSE1"/>
<dbReference type="EMBL" id="WNWR01000070">
    <property type="protein sequence ID" value="KAE9992118.1"/>
    <property type="molecule type" value="Genomic_DNA"/>
</dbReference>
<keyword evidence="2 5" id="KW-0812">Transmembrane</keyword>
<feature type="transmembrane region" description="Helical" evidence="5">
    <location>
        <begin position="294"/>
        <end position="313"/>
    </location>
</feature>
<feature type="transmembrane region" description="Helical" evidence="5">
    <location>
        <begin position="66"/>
        <end position="87"/>
    </location>
</feature>
<name>A0A8H3VSE1_VENIN</name>
<feature type="transmembrane region" description="Helical" evidence="5">
    <location>
        <begin position="377"/>
        <end position="393"/>
    </location>
</feature>
<keyword evidence="4 5" id="KW-0472">Membrane</keyword>
<protein>
    <recommendedName>
        <fullName evidence="6">Major facilitator superfamily (MFS) profile domain-containing protein</fullName>
    </recommendedName>
</protein>
<evidence type="ECO:0000259" key="6">
    <source>
        <dbReference type="PROSITE" id="PS50850"/>
    </source>
</evidence>
<dbReference type="Gene3D" id="1.20.1720.10">
    <property type="entry name" value="Multidrug resistance protein D"/>
    <property type="match status" value="1"/>
</dbReference>
<feature type="domain" description="Major facilitator superfamily (MFS) profile" evidence="6">
    <location>
        <begin position="68"/>
        <end position="436"/>
    </location>
</feature>
<dbReference type="SUPFAM" id="SSF103473">
    <property type="entry name" value="MFS general substrate transporter"/>
    <property type="match status" value="1"/>
</dbReference>
<evidence type="ECO:0000256" key="3">
    <source>
        <dbReference type="ARBA" id="ARBA00022989"/>
    </source>
</evidence>
<evidence type="ECO:0000256" key="2">
    <source>
        <dbReference type="ARBA" id="ARBA00022692"/>
    </source>
</evidence>
<dbReference type="InterPro" id="IPR011701">
    <property type="entry name" value="MFS"/>
</dbReference>
<comment type="caution">
    <text evidence="7">The sequence shown here is derived from an EMBL/GenBank/DDBJ whole genome shotgun (WGS) entry which is preliminary data.</text>
</comment>
<feature type="transmembrane region" description="Helical" evidence="5">
    <location>
        <begin position="222"/>
        <end position="241"/>
    </location>
</feature>
<feature type="transmembrane region" description="Helical" evidence="5">
    <location>
        <begin position="157"/>
        <end position="178"/>
    </location>
</feature>